<feature type="chain" id="PRO_5040150396" description="Subtilisin-like protein" evidence="8">
    <location>
        <begin position="20"/>
        <end position="634"/>
    </location>
</feature>
<evidence type="ECO:0000313" key="12">
    <source>
        <dbReference type="Proteomes" id="UP000726737"/>
    </source>
</evidence>
<dbReference type="PROSITE" id="PS51892">
    <property type="entry name" value="SUBTILASE"/>
    <property type="match status" value="1"/>
</dbReference>
<organism evidence="11 12">
    <name type="scientific">Mortierella polycephala</name>
    <dbReference type="NCBI Taxonomy" id="41804"/>
    <lineage>
        <taxon>Eukaryota</taxon>
        <taxon>Fungi</taxon>
        <taxon>Fungi incertae sedis</taxon>
        <taxon>Mucoromycota</taxon>
        <taxon>Mortierellomycotina</taxon>
        <taxon>Mortierellomycetes</taxon>
        <taxon>Mortierellales</taxon>
        <taxon>Mortierellaceae</taxon>
        <taxon>Mortierella</taxon>
    </lineage>
</organism>
<evidence type="ECO:0000256" key="8">
    <source>
        <dbReference type="SAM" id="SignalP"/>
    </source>
</evidence>
<dbReference type="PROSITE" id="PS00136">
    <property type="entry name" value="SUBTILASE_ASP"/>
    <property type="match status" value="1"/>
</dbReference>
<evidence type="ECO:0000256" key="1">
    <source>
        <dbReference type="ARBA" id="ARBA00011073"/>
    </source>
</evidence>
<dbReference type="InterPro" id="IPR022398">
    <property type="entry name" value="Peptidase_S8_His-AS"/>
</dbReference>
<feature type="compositionally biased region" description="Acidic residues" evidence="7">
    <location>
        <begin position="65"/>
        <end position="78"/>
    </location>
</feature>
<evidence type="ECO:0000256" key="4">
    <source>
        <dbReference type="ARBA" id="ARBA00022825"/>
    </source>
</evidence>
<evidence type="ECO:0000313" key="11">
    <source>
        <dbReference type="EMBL" id="KAG0263467.1"/>
    </source>
</evidence>
<dbReference type="Pfam" id="PF05922">
    <property type="entry name" value="Inhibitor_I9"/>
    <property type="match status" value="1"/>
</dbReference>
<dbReference type="SUPFAM" id="SSF52743">
    <property type="entry name" value="Subtilisin-like"/>
    <property type="match status" value="1"/>
</dbReference>
<evidence type="ECO:0000256" key="7">
    <source>
        <dbReference type="SAM" id="MobiDB-lite"/>
    </source>
</evidence>
<dbReference type="InterPro" id="IPR015500">
    <property type="entry name" value="Peptidase_S8_subtilisin-rel"/>
</dbReference>
<dbReference type="EMBL" id="JAAAJA010000074">
    <property type="protein sequence ID" value="KAG0263467.1"/>
    <property type="molecule type" value="Genomic_DNA"/>
</dbReference>
<feature type="compositionally biased region" description="Polar residues" evidence="7">
    <location>
        <begin position="47"/>
        <end position="56"/>
    </location>
</feature>
<keyword evidence="2 5" id="KW-0645">Protease</keyword>
<keyword evidence="12" id="KW-1185">Reference proteome</keyword>
<comment type="caution">
    <text evidence="11">The sequence shown here is derived from an EMBL/GenBank/DDBJ whole genome shotgun (WGS) entry which is preliminary data.</text>
</comment>
<evidence type="ECO:0000256" key="5">
    <source>
        <dbReference type="PROSITE-ProRule" id="PRU01240"/>
    </source>
</evidence>
<dbReference type="PROSITE" id="PS00137">
    <property type="entry name" value="SUBTILASE_HIS"/>
    <property type="match status" value="1"/>
</dbReference>
<evidence type="ECO:0000256" key="2">
    <source>
        <dbReference type="ARBA" id="ARBA00022670"/>
    </source>
</evidence>
<proteinExistence type="inferred from homology"/>
<feature type="signal peptide" evidence="8">
    <location>
        <begin position="1"/>
        <end position="19"/>
    </location>
</feature>
<dbReference type="AlphaFoldDB" id="A0A9P6QBF9"/>
<keyword evidence="8" id="KW-0732">Signal</keyword>
<dbReference type="Gene3D" id="3.30.70.80">
    <property type="entry name" value="Peptidase S8 propeptide/proteinase inhibitor I9"/>
    <property type="match status" value="1"/>
</dbReference>
<feature type="active site" description="Charge relay system" evidence="5">
    <location>
        <position position="369"/>
    </location>
</feature>
<dbReference type="GO" id="GO:0005615">
    <property type="term" value="C:extracellular space"/>
    <property type="evidence" value="ECO:0007669"/>
    <property type="project" value="TreeGrafter"/>
</dbReference>
<evidence type="ECO:0000256" key="3">
    <source>
        <dbReference type="ARBA" id="ARBA00022801"/>
    </source>
</evidence>
<reference evidence="11" key="1">
    <citation type="journal article" date="2020" name="Fungal Divers.">
        <title>Resolving the Mortierellaceae phylogeny through synthesis of multi-gene phylogenetics and phylogenomics.</title>
        <authorList>
            <person name="Vandepol N."/>
            <person name="Liber J."/>
            <person name="Desiro A."/>
            <person name="Na H."/>
            <person name="Kennedy M."/>
            <person name="Barry K."/>
            <person name="Grigoriev I.V."/>
            <person name="Miller A.N."/>
            <person name="O'Donnell K."/>
            <person name="Stajich J.E."/>
            <person name="Bonito G."/>
        </authorList>
    </citation>
    <scope>NUCLEOTIDE SEQUENCE</scope>
    <source>
        <strain evidence="11">KOD948</strain>
    </source>
</reference>
<feature type="region of interest" description="Disordered" evidence="7">
    <location>
        <begin position="595"/>
        <end position="634"/>
    </location>
</feature>
<dbReference type="PRINTS" id="PR00723">
    <property type="entry name" value="SUBTILISIN"/>
</dbReference>
<dbReference type="Proteomes" id="UP000726737">
    <property type="component" value="Unassembled WGS sequence"/>
</dbReference>
<feature type="domain" description="Peptidase S8/S53" evidence="9">
    <location>
        <begin position="328"/>
        <end position="559"/>
    </location>
</feature>
<keyword evidence="4 5" id="KW-0720">Serine protease</keyword>
<evidence type="ECO:0008006" key="13">
    <source>
        <dbReference type="Google" id="ProtNLM"/>
    </source>
</evidence>
<evidence type="ECO:0000259" key="9">
    <source>
        <dbReference type="Pfam" id="PF00082"/>
    </source>
</evidence>
<sequence>MKTQKILLLSIAIASIALAAEVPPRAGAQAVLAVPKNLDGAVIPQGAQEQMPSSASLKEKKGNAEAEDVDEGGAETEDNPAQAYAYDPSKSSTRGYDENGRQEVVSVGPGLKTTAEGQTQSRTGPRGRQRGAILPHKYIVRLKNGADFTTLNIRSRVAAHNRMIHISPDGEHGQQKVEQEIVPNQVDHEYDFGTWRGYAGQFSSEFLKELQSQDEVEYVEEDTLMWAWGVDAGQAEMTEPLTAVEDSQQDLVSNEHDEALNPTQGSSTIYSMAANGTQTQDFAGDAIINGRNVNIEYHSLKSPNWGLTRIAQRQRNLQGDYTYMSTAGKGVDVYIIDSGVLAEHIDFGGRAVNLANFVAGEVGTDTCGHGTHVAGIVAGRRYGVAKAARINAIKVLDAEGQGSTSQVLAGINYMIRHASNNPNPRKVINMSVGGQFSRPVNDAVRAAVTRHGLPFFVAAGNTGDDACQYSPAGVEEAFAVGGSDRYDRVGWYSCVGACVSIFAPGSGIPSDWIRSRTAAHVLDGTSMASPHVAGVAALFLGAGNKYNSAGELYADLVQHSTKNIINGLSSSDQKTSRNLLYNKLEDITDSIVVKPQDEVEAQDEKKKKGVDKKRKVHKKKKVPKRKGRRGDRRV</sequence>
<dbReference type="InterPro" id="IPR023827">
    <property type="entry name" value="Peptidase_S8_Asp-AS"/>
</dbReference>
<dbReference type="InterPro" id="IPR037045">
    <property type="entry name" value="S8pro/Inhibitor_I9_sf"/>
</dbReference>
<feature type="active site" description="Charge relay system" evidence="5">
    <location>
        <position position="526"/>
    </location>
</feature>
<dbReference type="CDD" id="cd04077">
    <property type="entry name" value="Peptidases_S8_PCSK9_ProteinaseK_like"/>
    <property type="match status" value="1"/>
</dbReference>
<dbReference type="PROSITE" id="PS00138">
    <property type="entry name" value="SUBTILASE_SER"/>
    <property type="match status" value="1"/>
</dbReference>
<dbReference type="InterPro" id="IPR050131">
    <property type="entry name" value="Peptidase_S8_subtilisin-like"/>
</dbReference>
<feature type="domain" description="Inhibitor I9" evidence="10">
    <location>
        <begin position="137"/>
        <end position="224"/>
    </location>
</feature>
<accession>A0A9P6QBF9</accession>
<dbReference type="OrthoDB" id="206201at2759"/>
<evidence type="ECO:0000259" key="10">
    <source>
        <dbReference type="Pfam" id="PF05922"/>
    </source>
</evidence>
<keyword evidence="3 5" id="KW-0378">Hydrolase</keyword>
<dbReference type="InterPro" id="IPR034193">
    <property type="entry name" value="PCSK9_ProteinaseK-like"/>
</dbReference>
<dbReference type="InterPro" id="IPR036852">
    <property type="entry name" value="Peptidase_S8/S53_dom_sf"/>
</dbReference>
<feature type="active site" description="Charge relay system" evidence="5">
    <location>
        <position position="337"/>
    </location>
</feature>
<comment type="similarity">
    <text evidence="1 5 6">Belongs to the peptidase S8 family.</text>
</comment>
<dbReference type="PANTHER" id="PTHR43806">
    <property type="entry name" value="PEPTIDASE S8"/>
    <property type="match status" value="1"/>
</dbReference>
<dbReference type="InterPro" id="IPR010259">
    <property type="entry name" value="S8pro/Inhibitor_I9"/>
</dbReference>
<dbReference type="InterPro" id="IPR000209">
    <property type="entry name" value="Peptidase_S8/S53_dom"/>
</dbReference>
<feature type="region of interest" description="Disordered" evidence="7">
    <location>
        <begin position="45"/>
        <end position="129"/>
    </location>
</feature>
<dbReference type="GO" id="GO:0004252">
    <property type="term" value="F:serine-type endopeptidase activity"/>
    <property type="evidence" value="ECO:0007669"/>
    <property type="project" value="UniProtKB-UniRule"/>
</dbReference>
<dbReference type="Gene3D" id="3.40.50.200">
    <property type="entry name" value="Peptidase S8/S53 domain"/>
    <property type="match status" value="1"/>
</dbReference>
<dbReference type="GO" id="GO:0006508">
    <property type="term" value="P:proteolysis"/>
    <property type="evidence" value="ECO:0007669"/>
    <property type="project" value="UniProtKB-KW"/>
</dbReference>
<name>A0A9P6QBF9_9FUNG</name>
<dbReference type="PANTHER" id="PTHR43806:SF11">
    <property type="entry name" value="CEREVISIN-RELATED"/>
    <property type="match status" value="1"/>
</dbReference>
<feature type="compositionally biased region" description="Basic residues" evidence="7">
    <location>
        <begin position="607"/>
        <end position="634"/>
    </location>
</feature>
<dbReference type="Pfam" id="PF00082">
    <property type="entry name" value="Peptidase_S8"/>
    <property type="match status" value="1"/>
</dbReference>
<evidence type="ECO:0000256" key="6">
    <source>
        <dbReference type="RuleBase" id="RU003355"/>
    </source>
</evidence>
<gene>
    <name evidence="11" type="ORF">BG011_008760</name>
</gene>
<protein>
    <recommendedName>
        <fullName evidence="13">Subtilisin-like protein</fullName>
    </recommendedName>
</protein>
<dbReference type="FunFam" id="3.40.50.200:FF:000007">
    <property type="entry name" value="Subtilisin-like serine protease"/>
    <property type="match status" value="1"/>
</dbReference>
<dbReference type="InterPro" id="IPR023828">
    <property type="entry name" value="Peptidase_S8_Ser-AS"/>
</dbReference>
<dbReference type="SUPFAM" id="SSF54897">
    <property type="entry name" value="Protease propeptides/inhibitors"/>
    <property type="match status" value="1"/>
</dbReference>